<feature type="binding site" evidence="3">
    <location>
        <begin position="919"/>
        <end position="926"/>
    </location>
    <ligand>
        <name>ATP</name>
        <dbReference type="ChEBI" id="CHEBI:30616"/>
    </ligand>
</feature>
<keyword evidence="1 3" id="KW-0547">Nucleotide-binding</keyword>
<evidence type="ECO:0000256" key="1">
    <source>
        <dbReference type="ARBA" id="ARBA00022741"/>
    </source>
</evidence>
<dbReference type="RefSeq" id="WP_344100935.1">
    <property type="nucleotide sequence ID" value="NZ_BAAANL010000002.1"/>
</dbReference>
<keyword evidence="4" id="KW-0175">Coiled coil</keyword>
<keyword evidence="6" id="KW-0812">Transmembrane</keyword>
<protein>
    <recommendedName>
        <fullName evidence="7">FtsK domain-containing protein</fullName>
    </recommendedName>
</protein>
<dbReference type="PANTHER" id="PTHR22683:SF1">
    <property type="entry name" value="TYPE VII SECRETION SYSTEM PROTEIN ESSC"/>
    <property type="match status" value="1"/>
</dbReference>
<feature type="binding site" evidence="3">
    <location>
        <begin position="563"/>
        <end position="570"/>
    </location>
    <ligand>
        <name>ATP</name>
        <dbReference type="ChEBI" id="CHEBI:30616"/>
    </ligand>
</feature>
<dbReference type="Gene3D" id="3.40.50.300">
    <property type="entry name" value="P-loop containing nucleotide triphosphate hydrolases"/>
    <property type="match status" value="4"/>
</dbReference>
<dbReference type="Proteomes" id="UP001501094">
    <property type="component" value="Unassembled WGS sequence"/>
</dbReference>
<reference evidence="8 9" key="1">
    <citation type="journal article" date="2019" name="Int. J. Syst. Evol. Microbiol.">
        <title>The Global Catalogue of Microorganisms (GCM) 10K type strain sequencing project: providing services to taxonomists for standard genome sequencing and annotation.</title>
        <authorList>
            <consortium name="The Broad Institute Genomics Platform"/>
            <consortium name="The Broad Institute Genome Sequencing Center for Infectious Disease"/>
            <person name="Wu L."/>
            <person name="Ma J."/>
        </authorList>
    </citation>
    <scope>NUCLEOTIDE SEQUENCE [LARGE SCALE GENOMIC DNA]</scope>
    <source>
        <strain evidence="8 9">JCM 14326</strain>
    </source>
</reference>
<feature type="compositionally biased region" description="Pro residues" evidence="5">
    <location>
        <begin position="17"/>
        <end position="26"/>
    </location>
</feature>
<evidence type="ECO:0000256" key="5">
    <source>
        <dbReference type="SAM" id="MobiDB-lite"/>
    </source>
</evidence>
<feature type="transmembrane region" description="Helical" evidence="6">
    <location>
        <begin position="65"/>
        <end position="85"/>
    </location>
</feature>
<gene>
    <name evidence="8" type="ORF">GCM10009751_13790</name>
</gene>
<evidence type="ECO:0000256" key="4">
    <source>
        <dbReference type="SAM" id="Coils"/>
    </source>
</evidence>
<organism evidence="8 9">
    <name type="scientific">Myceligenerans crystallogenes</name>
    <dbReference type="NCBI Taxonomy" id="316335"/>
    <lineage>
        <taxon>Bacteria</taxon>
        <taxon>Bacillati</taxon>
        <taxon>Actinomycetota</taxon>
        <taxon>Actinomycetes</taxon>
        <taxon>Micrococcales</taxon>
        <taxon>Promicromonosporaceae</taxon>
        <taxon>Myceligenerans</taxon>
    </lineage>
</organism>
<comment type="caution">
    <text evidence="8">The sequence shown here is derived from an EMBL/GenBank/DDBJ whole genome shotgun (WGS) entry which is preliminary data.</text>
</comment>
<feature type="compositionally biased region" description="Gly residues" evidence="5">
    <location>
        <begin position="1136"/>
        <end position="1152"/>
    </location>
</feature>
<feature type="binding site" evidence="3">
    <location>
        <begin position="1240"/>
        <end position="1247"/>
    </location>
    <ligand>
        <name>ATP</name>
        <dbReference type="ChEBI" id="CHEBI:30616"/>
    </ligand>
</feature>
<feature type="domain" description="FtsK" evidence="7">
    <location>
        <begin position="901"/>
        <end position="1092"/>
    </location>
</feature>
<dbReference type="SUPFAM" id="SSF52540">
    <property type="entry name" value="P-loop containing nucleoside triphosphate hydrolases"/>
    <property type="match status" value="3"/>
</dbReference>
<dbReference type="InterPro" id="IPR003593">
    <property type="entry name" value="AAA+_ATPase"/>
</dbReference>
<proteinExistence type="predicted"/>
<feature type="region of interest" description="Disordered" evidence="5">
    <location>
        <begin position="1"/>
        <end position="32"/>
    </location>
</feature>
<dbReference type="PROSITE" id="PS50901">
    <property type="entry name" value="FTSK"/>
    <property type="match status" value="3"/>
</dbReference>
<dbReference type="EMBL" id="BAAANL010000002">
    <property type="protein sequence ID" value="GAA1857600.1"/>
    <property type="molecule type" value="Genomic_DNA"/>
</dbReference>
<feature type="compositionally biased region" description="Basic residues" evidence="5">
    <location>
        <begin position="1"/>
        <end position="11"/>
    </location>
</feature>
<evidence type="ECO:0000256" key="3">
    <source>
        <dbReference type="PROSITE-ProRule" id="PRU00289"/>
    </source>
</evidence>
<feature type="region of interest" description="Disordered" evidence="5">
    <location>
        <begin position="1130"/>
        <end position="1158"/>
    </location>
</feature>
<accession>A0ABN2N8I0</accession>
<name>A0ABN2N8I0_9MICO</name>
<keyword evidence="9" id="KW-1185">Reference proteome</keyword>
<feature type="domain" description="FtsK" evidence="7">
    <location>
        <begin position="1222"/>
        <end position="1402"/>
    </location>
</feature>
<evidence type="ECO:0000313" key="9">
    <source>
        <dbReference type="Proteomes" id="UP001501094"/>
    </source>
</evidence>
<evidence type="ECO:0000259" key="7">
    <source>
        <dbReference type="PROSITE" id="PS50901"/>
    </source>
</evidence>
<dbReference type="Pfam" id="PF01580">
    <property type="entry name" value="FtsK_SpoIIIE"/>
    <property type="match status" value="2"/>
</dbReference>
<dbReference type="PANTHER" id="PTHR22683">
    <property type="entry name" value="SPORULATION PROTEIN RELATED"/>
    <property type="match status" value="1"/>
</dbReference>
<keyword evidence="6" id="KW-0472">Membrane</keyword>
<dbReference type="InterPro" id="IPR002543">
    <property type="entry name" value="FtsK_dom"/>
</dbReference>
<dbReference type="SMART" id="SM00382">
    <property type="entry name" value="AAA"/>
    <property type="match status" value="3"/>
</dbReference>
<feature type="domain" description="FtsK" evidence="7">
    <location>
        <begin position="540"/>
        <end position="739"/>
    </location>
</feature>
<feature type="coiled-coil region" evidence="4">
    <location>
        <begin position="99"/>
        <end position="126"/>
    </location>
</feature>
<dbReference type="InterPro" id="IPR027417">
    <property type="entry name" value="P-loop_NTPase"/>
</dbReference>
<keyword evidence="6" id="KW-1133">Transmembrane helix</keyword>
<sequence>MTHKLVHRPARTTRVPQPEPPRPLAQPPAVGGGQRGGFPLQALLPVLGAVSSMTMMLLMRNNPVMVVVAIMVLAVALIGGLGMALSQRGNAARQRRDQREQYLDHLEELRGDLLAAERDARRVAHELDPAPGALLDVVRDPARRWERRRWDPDFLRVRVGLGDVPRPRLALHLNEGPAEQPDPMLLGEARALAERHARLRHVPVTVPLDRAGEVSVVGPREDVLGVARAMIAQISAWHAPQDAYCALVAPADRLADWAGIDQLPHLVDDERFDGPAPVRRVAPDLGAMVRLLRGDVEQRVQRAGERRRAMGGSGNRGPGGPRAVVFVDDWGGVAHQIPLESGFSLQELDITIVHLLSDRLHEPGEIGARVTVEAAGGGQRAAMTYVPQAVPGGVAWRAAASSGTASSGGMTGRGTAASGTAASDIVRTGGATAGGTAAAKPRLVVETFGAAAGTPDGVAAVRCTSDAPEPALLRGLGHALAPLRLVASAEDGRGGTEARTTTIDELLGIQDATSFDPATTWRPRQPRDFLRVPIGLDDNGAPILLDLKEAAQYGMGPHGLCVGATGSGKSEVLRTLVTALVVTHPPEDLSLILVDFKGGAAFAPFENIPHTAGILDNLADDPGLIQRAKASFQGEITRRQQVLKAANSPSITHYRALRAQDPALEPLPHLMMVIDEFGELLTAEPEFVDLLLMIGRIGRSIGVHLLLSSQRIEAGKLKGLETYLSYRLGLRTFSESESQVVLDTPDAFHLPSVPGYGYLKVDTTVYRRFRAGYVSGPVTEQLPEPDAPDDELYRPLVLGPFNDVRKANNILVPVSAAGEEERLDRPSTETPMVEVLGRRLARAAKPGRPVWLPPLPARITLGEVLRRAEVPTADELRAGAGRRRQMSVPLGLIDSPATQQQGTWELDLTRSGGHAVVVGAPQSGRTTFLWTVAAGLALTHTPQEVGIYGMDLVGGGLSRIEGFDHVGGVATRADRRRLQRLVVELRGMLAVREQAFARYRIDNLAVLRELHATGQVPELPSADVVLLVDGAGLLRSDFEELEAGVGELLQRGGGFGLHVVFAVGRFGDLRAQWQGFVGTRMELRLNDPTESNIARKLVETIKPHQTGRVLTDESLFAQIALPMLGKLSDDDAGAGASSGGPAAGGGFGGVIGGPSPEEEAAARRAAAVGAGLDQLVRASSEAWTGEVAARIRELPAEIGYEALPDQSQEPDHVPFGIREDTMGPALLELNGRDPHLMIFGDSRTGRTSLLRSIAAGIVERHEEQDVSFAILDIRGDVAAAVPEPMTGGHAPSPQFGRNLCAGLAADVLAGRAARFVEAPRGSKPRFPKLVVLVDDHDMMSAGGYDPLTPLQEYLAQARDLNLNIILSRPVAGASRLYGGVPNALHDYGATSFVMSGDPGEGSILGGPRPQQLPPGRGMLLRRGAPPVLVQTAYEKWQR</sequence>
<dbReference type="InterPro" id="IPR050206">
    <property type="entry name" value="FtsK/SpoIIIE/SftA"/>
</dbReference>
<keyword evidence="2 3" id="KW-0067">ATP-binding</keyword>
<evidence type="ECO:0000256" key="2">
    <source>
        <dbReference type="ARBA" id="ARBA00022840"/>
    </source>
</evidence>
<evidence type="ECO:0000313" key="8">
    <source>
        <dbReference type="EMBL" id="GAA1857600.1"/>
    </source>
</evidence>
<evidence type="ECO:0000256" key="6">
    <source>
        <dbReference type="SAM" id="Phobius"/>
    </source>
</evidence>